<feature type="domain" description="Major facilitator superfamily (MFS) profile" evidence="9">
    <location>
        <begin position="12"/>
        <end position="389"/>
    </location>
</feature>
<dbReference type="PANTHER" id="PTHR43271:SF1">
    <property type="entry name" value="INNER MEMBRANE TRANSPORT PROTEIN YNFM"/>
    <property type="match status" value="1"/>
</dbReference>
<evidence type="ECO:0000256" key="5">
    <source>
        <dbReference type="ARBA" id="ARBA00022692"/>
    </source>
</evidence>
<evidence type="ECO:0000256" key="3">
    <source>
        <dbReference type="ARBA" id="ARBA00022448"/>
    </source>
</evidence>
<feature type="transmembrane region" description="Helical" evidence="8">
    <location>
        <begin position="78"/>
        <end position="96"/>
    </location>
</feature>
<dbReference type="InterPro" id="IPR020846">
    <property type="entry name" value="MFS_dom"/>
</dbReference>
<feature type="transmembrane region" description="Helical" evidence="8">
    <location>
        <begin position="303"/>
        <end position="326"/>
    </location>
</feature>
<dbReference type="InterPro" id="IPR036259">
    <property type="entry name" value="MFS_trans_sf"/>
</dbReference>
<evidence type="ECO:0000313" key="11">
    <source>
        <dbReference type="Proteomes" id="UP000471640"/>
    </source>
</evidence>
<dbReference type="EMBL" id="JAAIJR010000234">
    <property type="protein sequence ID" value="NEX23552.1"/>
    <property type="molecule type" value="Genomic_DNA"/>
</dbReference>
<dbReference type="PANTHER" id="PTHR43271">
    <property type="entry name" value="BLL2771 PROTEIN"/>
    <property type="match status" value="1"/>
</dbReference>
<evidence type="ECO:0000259" key="9">
    <source>
        <dbReference type="PROSITE" id="PS50850"/>
    </source>
</evidence>
<comment type="similarity">
    <text evidence="2">Belongs to the major facilitator superfamily.</text>
</comment>
<comment type="caution">
    <text evidence="10">The sequence shown here is derived from an EMBL/GenBank/DDBJ whole genome shotgun (WGS) entry which is preliminary data.</text>
</comment>
<dbReference type="Pfam" id="PF07690">
    <property type="entry name" value="MFS_1"/>
    <property type="match status" value="1"/>
</dbReference>
<feature type="transmembrane region" description="Helical" evidence="8">
    <location>
        <begin position="214"/>
        <end position="236"/>
    </location>
</feature>
<feature type="transmembrane region" description="Helical" evidence="8">
    <location>
        <begin position="108"/>
        <end position="125"/>
    </location>
</feature>
<dbReference type="AlphaFoldDB" id="A0A6P1E4U2"/>
<evidence type="ECO:0000256" key="6">
    <source>
        <dbReference type="ARBA" id="ARBA00022989"/>
    </source>
</evidence>
<dbReference type="GO" id="GO:0022857">
    <property type="term" value="F:transmembrane transporter activity"/>
    <property type="evidence" value="ECO:0007669"/>
    <property type="project" value="InterPro"/>
</dbReference>
<protein>
    <submittedName>
        <fullName evidence="10">MFS transporter</fullName>
    </submittedName>
</protein>
<dbReference type="RefSeq" id="WP_164656979.1">
    <property type="nucleotide sequence ID" value="NZ_JAAIJR010000234.1"/>
</dbReference>
<proteinExistence type="inferred from homology"/>
<feature type="transmembrane region" description="Helical" evidence="8">
    <location>
        <begin position="48"/>
        <end position="66"/>
    </location>
</feature>
<dbReference type="Proteomes" id="UP000471640">
    <property type="component" value="Unassembled WGS sequence"/>
</dbReference>
<comment type="subcellular location">
    <subcellularLocation>
        <location evidence="1">Cell membrane</location>
        <topology evidence="1">Multi-pass membrane protein</topology>
    </subcellularLocation>
</comment>
<organism evidence="10 11">
    <name type="scientific">Thiorhodococcus mannitoliphagus</name>
    <dbReference type="NCBI Taxonomy" id="329406"/>
    <lineage>
        <taxon>Bacteria</taxon>
        <taxon>Pseudomonadati</taxon>
        <taxon>Pseudomonadota</taxon>
        <taxon>Gammaproteobacteria</taxon>
        <taxon>Chromatiales</taxon>
        <taxon>Chromatiaceae</taxon>
        <taxon>Thiorhodococcus</taxon>
    </lineage>
</organism>
<keyword evidence="3" id="KW-0813">Transport</keyword>
<feature type="transmembrane region" description="Helical" evidence="8">
    <location>
        <begin position="9"/>
        <end position="28"/>
    </location>
</feature>
<accession>A0A6P1E4U2</accession>
<evidence type="ECO:0000256" key="7">
    <source>
        <dbReference type="ARBA" id="ARBA00023136"/>
    </source>
</evidence>
<reference evidence="11" key="1">
    <citation type="journal article" date="2020" name="Microbiol. Resour. Announc.">
        <title>Draft Genome Sequences of Thiorhodococcus mannitoliphagus and Thiorhodococcus minor, Purple Sulfur Photosynthetic Bacteria in the Gammaproteobacterial Family Chromatiaceae.</title>
        <authorList>
            <person name="Aviles F.A."/>
            <person name="Meyer T.E."/>
            <person name="Kyndt J.A."/>
        </authorList>
    </citation>
    <scope>NUCLEOTIDE SEQUENCE [LARGE SCALE GENOMIC DNA]</scope>
    <source>
        <strain evidence="11">DSM 18266</strain>
    </source>
</reference>
<feature type="transmembrane region" description="Helical" evidence="8">
    <location>
        <begin position="338"/>
        <end position="356"/>
    </location>
</feature>
<evidence type="ECO:0000313" key="10">
    <source>
        <dbReference type="EMBL" id="NEX23552.1"/>
    </source>
</evidence>
<keyword evidence="5 8" id="KW-0812">Transmembrane</keyword>
<feature type="transmembrane region" description="Helical" evidence="8">
    <location>
        <begin position="280"/>
        <end position="297"/>
    </location>
</feature>
<dbReference type="Gene3D" id="1.20.1250.20">
    <property type="entry name" value="MFS general substrate transporter like domains"/>
    <property type="match status" value="1"/>
</dbReference>
<evidence type="ECO:0000256" key="4">
    <source>
        <dbReference type="ARBA" id="ARBA00022475"/>
    </source>
</evidence>
<name>A0A6P1E4U2_9GAMM</name>
<sequence>MIAARTPAFWRATLALSLGSFLTFINLYTPQPLLPLFSQTWGVSPVDASLSVSLTTLTLSLSLLVYGPLSDAIGRRGIMLVTMTLTTLCSLAMALAPDFATLLALRTLQGLFIGGLLAVAMAYMGDEFERKAMILAIGLYISGNSLGGISGRLMSGAVASSCGWEASFLVTGCLSLVILIVFAWMLPPSRHFTSKPLRLAGLVKDLAGHARSPIIVVACLVGGLNFLVFINLYSYITYLLSAPPYNLSPAALGLLFLTYLSGTLTAGFSGRIVGGRSQPLAMVFGMLILMGGTLLTLTPRLEVIIAGMLINAVGFFFTHTQAAGWVNRNARQARASATSLYLMSYYGGASIGSFFLGPFWHWAGWLGVVAGALSMLGVGIGLASYLRWLECRGSGDGGALMSEPKDAESGRTTAEL</sequence>
<keyword evidence="6 8" id="KW-1133">Transmembrane helix</keyword>
<evidence type="ECO:0000256" key="1">
    <source>
        <dbReference type="ARBA" id="ARBA00004651"/>
    </source>
</evidence>
<dbReference type="SUPFAM" id="SSF103473">
    <property type="entry name" value="MFS general substrate transporter"/>
    <property type="match status" value="1"/>
</dbReference>
<dbReference type="PROSITE" id="PS50850">
    <property type="entry name" value="MFS"/>
    <property type="match status" value="1"/>
</dbReference>
<gene>
    <name evidence="10" type="ORF">G3480_25280</name>
</gene>
<keyword evidence="11" id="KW-1185">Reference proteome</keyword>
<keyword evidence="7 8" id="KW-0472">Membrane</keyword>
<keyword evidence="4" id="KW-1003">Cell membrane</keyword>
<dbReference type="GO" id="GO:0005886">
    <property type="term" value="C:plasma membrane"/>
    <property type="evidence" value="ECO:0007669"/>
    <property type="project" value="UniProtKB-SubCell"/>
</dbReference>
<feature type="transmembrane region" description="Helical" evidence="8">
    <location>
        <begin position="166"/>
        <end position="186"/>
    </location>
</feature>
<feature type="transmembrane region" description="Helical" evidence="8">
    <location>
        <begin position="248"/>
        <end position="268"/>
    </location>
</feature>
<reference evidence="10 11" key="2">
    <citation type="submission" date="2020-02" db="EMBL/GenBank/DDBJ databases">
        <title>Genome sequences of Thiorhodococcus mannitoliphagus and Thiorhodococcus minor, purple sulfur photosynthetic bacteria in the gammaproteobacterial family, Chromatiaceae.</title>
        <authorList>
            <person name="Aviles F.A."/>
            <person name="Meyer T.E."/>
            <person name="Kyndt J.A."/>
        </authorList>
    </citation>
    <scope>NUCLEOTIDE SEQUENCE [LARGE SCALE GENOMIC DNA]</scope>
    <source>
        <strain evidence="10 11">DSM 18266</strain>
    </source>
</reference>
<feature type="transmembrane region" description="Helical" evidence="8">
    <location>
        <begin position="362"/>
        <end position="386"/>
    </location>
</feature>
<evidence type="ECO:0000256" key="8">
    <source>
        <dbReference type="SAM" id="Phobius"/>
    </source>
</evidence>
<dbReference type="CDD" id="cd17324">
    <property type="entry name" value="MFS_NepI_like"/>
    <property type="match status" value="1"/>
</dbReference>
<dbReference type="InterPro" id="IPR011701">
    <property type="entry name" value="MFS"/>
</dbReference>
<evidence type="ECO:0000256" key="2">
    <source>
        <dbReference type="ARBA" id="ARBA00008335"/>
    </source>
</evidence>
<feature type="transmembrane region" description="Helical" evidence="8">
    <location>
        <begin position="132"/>
        <end position="154"/>
    </location>
</feature>